<accession>A0A2T9Z9T5</accession>
<dbReference type="EMBL" id="MBFS01001146">
    <property type="protein sequence ID" value="PVV01363.1"/>
    <property type="molecule type" value="Genomic_DNA"/>
</dbReference>
<protein>
    <submittedName>
        <fullName evidence="1">Uncharacterized protein</fullName>
    </submittedName>
</protein>
<dbReference type="Proteomes" id="UP000245609">
    <property type="component" value="Unassembled WGS sequence"/>
</dbReference>
<reference evidence="1 2" key="1">
    <citation type="journal article" date="2018" name="MBio">
        <title>Comparative Genomics Reveals the Core Gene Toolbox for the Fungus-Insect Symbiosis.</title>
        <authorList>
            <person name="Wang Y."/>
            <person name="Stata M."/>
            <person name="Wang W."/>
            <person name="Stajich J.E."/>
            <person name="White M.M."/>
            <person name="Moncalvo J.M."/>
        </authorList>
    </citation>
    <scope>NUCLEOTIDE SEQUENCE [LARGE SCALE GENOMIC DNA]</scope>
    <source>
        <strain evidence="1 2">SC-DP-2</strain>
    </source>
</reference>
<dbReference type="PANTHER" id="PTHR13503">
    <property type="entry name" value="NEGATIVE ELONGATION FACTOR COMPLEX MEMBER B"/>
    <property type="match status" value="1"/>
</dbReference>
<proteinExistence type="predicted"/>
<gene>
    <name evidence="1" type="ORF">BB560_004217</name>
</gene>
<comment type="caution">
    <text evidence="1">The sequence shown here is derived from an EMBL/GenBank/DDBJ whole genome shotgun (WGS) entry which is preliminary data.</text>
</comment>
<keyword evidence="2" id="KW-1185">Reference proteome</keyword>
<dbReference type="STRING" id="133381.A0A2T9Z9T5"/>
<evidence type="ECO:0000313" key="1">
    <source>
        <dbReference type="EMBL" id="PVV01363.1"/>
    </source>
</evidence>
<evidence type="ECO:0000313" key="2">
    <source>
        <dbReference type="Proteomes" id="UP000245609"/>
    </source>
</evidence>
<name>A0A2T9Z9T5_9FUNG</name>
<dbReference type="InterPro" id="IPR010405">
    <property type="entry name" value="COBRA1"/>
</dbReference>
<dbReference type="Pfam" id="PF06209">
    <property type="entry name" value="COBRA1"/>
    <property type="match status" value="1"/>
</dbReference>
<dbReference type="OrthoDB" id="5548359at2759"/>
<dbReference type="AlphaFoldDB" id="A0A2T9Z9T5"/>
<sequence length="673" mass="77168">MENSSMEKEKQKQNKQYLTGVKGKEQVRKGLSTGGFDEFLNTFRLESGLDIEGSSSLYWLVDNLKSRQSEFDKLVLQHFTEGIYEAIKRQYQDSVFSRTTIPTYDENNKLIDSRKYGISNFINKLSLYSESTEIQTLILRLSELINADSIPQSVVESLRSTSHLYHECSPKLLKILWNQDSNILRSDVLSLLESYNSDSDLDFCYREMSKLDKNKVSEIRKGQKILNKLVEIIDEDFDLYRKVLEEVEYIYKNSKRVDVCSFRFDFIMAFHNRELRKSDPVYSIAWALEACVNQQVIEPRRIKDFERLLESNYANTFVLRSLSLICNSPFVRHLFSQSCLSMIKNSRAKLKAVNNPELWWLVEMISFGESASIMFDSNVFLLNMVEGEIKDFFFEISDLYLGNLGVGEFKHLNVTNTSEAARQILYKTVLDHTQNNSLEIPEAFMPKLWELYLSLSNNHGLDVPVDQYKKIGKKNSNTFKDEDGTDWDIRTSPLVPITNGRPDPTNPTFMINLQERTPLAFPKDKNPIVIYEYESFVQSLVTVISKSGSLMASVLNGYRSSLILAFIERAAQSNAFAHLQALRLVANLSYYIAAQILKISNSDDNTTSSKSLKSNSSGGVFDSRVDSSTYNTVDEETVIFDLHGAAYYIFTFAQRLASYGCIDLKHVSGTFYF</sequence>
<dbReference type="GO" id="GO:0034244">
    <property type="term" value="P:negative regulation of transcription elongation by RNA polymerase II"/>
    <property type="evidence" value="ECO:0007669"/>
    <property type="project" value="TreeGrafter"/>
</dbReference>
<dbReference type="PANTHER" id="PTHR13503:SF3">
    <property type="entry name" value="NEGATIVE ELONGATION FACTOR B"/>
    <property type="match status" value="1"/>
</dbReference>
<organism evidence="1 2">
    <name type="scientific">Smittium megazygosporum</name>
    <dbReference type="NCBI Taxonomy" id="133381"/>
    <lineage>
        <taxon>Eukaryota</taxon>
        <taxon>Fungi</taxon>
        <taxon>Fungi incertae sedis</taxon>
        <taxon>Zoopagomycota</taxon>
        <taxon>Kickxellomycotina</taxon>
        <taxon>Harpellomycetes</taxon>
        <taxon>Harpellales</taxon>
        <taxon>Legeriomycetaceae</taxon>
        <taxon>Smittium</taxon>
    </lineage>
</organism>
<dbReference type="GO" id="GO:0032021">
    <property type="term" value="C:NELF complex"/>
    <property type="evidence" value="ECO:0007669"/>
    <property type="project" value="TreeGrafter"/>
</dbReference>